<name>A0A9D3UMR0_9ROSI</name>
<comment type="caution">
    <text evidence="2">The sequence shown here is derived from an EMBL/GenBank/DDBJ whole genome shotgun (WGS) entry which is preliminary data.</text>
</comment>
<accession>A0A9D3UMR0</accession>
<dbReference type="InterPro" id="IPR025558">
    <property type="entry name" value="DUF4283"/>
</dbReference>
<feature type="domain" description="DUF4283" evidence="1">
    <location>
        <begin position="28"/>
        <end position="108"/>
    </location>
</feature>
<evidence type="ECO:0000313" key="3">
    <source>
        <dbReference type="Proteomes" id="UP000828251"/>
    </source>
</evidence>
<reference evidence="2 3" key="1">
    <citation type="journal article" date="2021" name="Plant Biotechnol. J.">
        <title>Multi-omics assisted identification of the key and species-specific regulatory components of drought-tolerant mechanisms in Gossypium stocksii.</title>
        <authorList>
            <person name="Yu D."/>
            <person name="Ke L."/>
            <person name="Zhang D."/>
            <person name="Wu Y."/>
            <person name="Sun Y."/>
            <person name="Mei J."/>
            <person name="Sun J."/>
            <person name="Sun Y."/>
        </authorList>
    </citation>
    <scope>NUCLEOTIDE SEQUENCE [LARGE SCALE GENOMIC DNA]</scope>
    <source>
        <strain evidence="3">cv. E1</strain>
        <tissue evidence="2">Leaf</tissue>
    </source>
</reference>
<organism evidence="2 3">
    <name type="scientific">Gossypium stocksii</name>
    <dbReference type="NCBI Taxonomy" id="47602"/>
    <lineage>
        <taxon>Eukaryota</taxon>
        <taxon>Viridiplantae</taxon>
        <taxon>Streptophyta</taxon>
        <taxon>Embryophyta</taxon>
        <taxon>Tracheophyta</taxon>
        <taxon>Spermatophyta</taxon>
        <taxon>Magnoliopsida</taxon>
        <taxon>eudicotyledons</taxon>
        <taxon>Gunneridae</taxon>
        <taxon>Pentapetalae</taxon>
        <taxon>rosids</taxon>
        <taxon>malvids</taxon>
        <taxon>Malvales</taxon>
        <taxon>Malvaceae</taxon>
        <taxon>Malvoideae</taxon>
        <taxon>Gossypium</taxon>
    </lineage>
</organism>
<evidence type="ECO:0000259" key="1">
    <source>
        <dbReference type="Pfam" id="PF14111"/>
    </source>
</evidence>
<protein>
    <recommendedName>
        <fullName evidence="1">DUF4283 domain-containing protein</fullName>
    </recommendedName>
</protein>
<dbReference type="PANTHER" id="PTHR31286">
    <property type="entry name" value="GLYCINE-RICH CELL WALL STRUCTURAL PROTEIN 1.8-LIKE"/>
    <property type="match status" value="1"/>
</dbReference>
<dbReference type="Proteomes" id="UP000828251">
    <property type="component" value="Unassembled WGS sequence"/>
</dbReference>
<keyword evidence="3" id="KW-1185">Reference proteome</keyword>
<dbReference type="InterPro" id="IPR040256">
    <property type="entry name" value="At4g02000-like"/>
</dbReference>
<sequence>MIPKKVRFRDKEEETSNEMLIELFPDQASSWRDMLVYQSSKGDSTVDRKENKIYSMWRLSRPIHMMDIENKYFLVKFHNKLDCDKALSEGLWTIFGQYLTVQPWTMAFERRLTQGREMADLRRSKGKEILNEGQR</sequence>
<dbReference type="OrthoDB" id="984865at2759"/>
<dbReference type="EMBL" id="JAIQCV010000011">
    <property type="protein sequence ID" value="KAH1048006.1"/>
    <property type="molecule type" value="Genomic_DNA"/>
</dbReference>
<dbReference type="Pfam" id="PF14111">
    <property type="entry name" value="DUF4283"/>
    <property type="match status" value="1"/>
</dbReference>
<dbReference type="PANTHER" id="PTHR31286:SF173">
    <property type="entry name" value="DUF4283 DOMAIN-CONTAINING PROTEIN"/>
    <property type="match status" value="1"/>
</dbReference>
<gene>
    <name evidence="2" type="ORF">J1N35_038790</name>
</gene>
<proteinExistence type="predicted"/>
<dbReference type="AlphaFoldDB" id="A0A9D3UMR0"/>
<evidence type="ECO:0000313" key="2">
    <source>
        <dbReference type="EMBL" id="KAH1048006.1"/>
    </source>
</evidence>